<accession>A0A9P4GXT5</accession>
<reference evidence="1" key="1">
    <citation type="journal article" date="2020" name="Stud. Mycol.">
        <title>101 Dothideomycetes genomes: a test case for predicting lifestyles and emergence of pathogens.</title>
        <authorList>
            <person name="Haridas S."/>
            <person name="Albert R."/>
            <person name="Binder M."/>
            <person name="Bloem J."/>
            <person name="Labutti K."/>
            <person name="Salamov A."/>
            <person name="Andreopoulos B."/>
            <person name="Baker S."/>
            <person name="Barry K."/>
            <person name="Bills G."/>
            <person name="Bluhm B."/>
            <person name="Cannon C."/>
            <person name="Castanera R."/>
            <person name="Culley D."/>
            <person name="Daum C."/>
            <person name="Ezra D."/>
            <person name="Gonzalez J."/>
            <person name="Henrissat B."/>
            <person name="Kuo A."/>
            <person name="Liang C."/>
            <person name="Lipzen A."/>
            <person name="Lutzoni F."/>
            <person name="Magnuson J."/>
            <person name="Mondo S."/>
            <person name="Nolan M."/>
            <person name="Ohm R."/>
            <person name="Pangilinan J."/>
            <person name="Park H.-J."/>
            <person name="Ramirez L."/>
            <person name="Alfaro M."/>
            <person name="Sun H."/>
            <person name="Tritt A."/>
            <person name="Yoshinaga Y."/>
            <person name="Zwiers L.-H."/>
            <person name="Turgeon B."/>
            <person name="Goodwin S."/>
            <person name="Spatafora J."/>
            <person name="Crous P."/>
            <person name="Grigoriev I."/>
        </authorList>
    </citation>
    <scope>NUCLEOTIDE SEQUENCE</scope>
    <source>
        <strain evidence="1">CBS 110217</strain>
    </source>
</reference>
<organism evidence="1 2">
    <name type="scientific">Setomelanomma holmii</name>
    <dbReference type="NCBI Taxonomy" id="210430"/>
    <lineage>
        <taxon>Eukaryota</taxon>
        <taxon>Fungi</taxon>
        <taxon>Dikarya</taxon>
        <taxon>Ascomycota</taxon>
        <taxon>Pezizomycotina</taxon>
        <taxon>Dothideomycetes</taxon>
        <taxon>Pleosporomycetidae</taxon>
        <taxon>Pleosporales</taxon>
        <taxon>Pleosporineae</taxon>
        <taxon>Phaeosphaeriaceae</taxon>
        <taxon>Setomelanomma</taxon>
    </lineage>
</organism>
<dbReference type="SUPFAM" id="SSF50370">
    <property type="entry name" value="Ricin B-like lectins"/>
    <property type="match status" value="1"/>
</dbReference>
<dbReference type="Proteomes" id="UP000799777">
    <property type="component" value="Unassembled WGS sequence"/>
</dbReference>
<evidence type="ECO:0000313" key="1">
    <source>
        <dbReference type="EMBL" id="KAF2023449.1"/>
    </source>
</evidence>
<keyword evidence="2" id="KW-1185">Reference proteome</keyword>
<name>A0A9P4GXT5_9PLEO</name>
<sequence>MATPVIDTNQWYQIYNNGDKSQAVMGTNLFNRGGTTGAVFFNTTNTSSNVQRWQIFPVIVDDTKLYTLRCKEGGPSAFMATFYVEAEATDGKTRPIMMRGDIVDKNAYWSIESWGDNSWYLTNAANDTNYHLNKNGNGIMVMSSDIAAPQNGQRFNFATIDKIDDEKYSSVNV</sequence>
<dbReference type="OrthoDB" id="4158815at2759"/>
<dbReference type="EMBL" id="ML978347">
    <property type="protein sequence ID" value="KAF2023449.1"/>
    <property type="molecule type" value="Genomic_DNA"/>
</dbReference>
<comment type="caution">
    <text evidence="1">The sequence shown here is derived from an EMBL/GenBank/DDBJ whole genome shotgun (WGS) entry which is preliminary data.</text>
</comment>
<evidence type="ECO:0008006" key="3">
    <source>
        <dbReference type="Google" id="ProtNLM"/>
    </source>
</evidence>
<proteinExistence type="predicted"/>
<feature type="non-terminal residue" evidence="1">
    <location>
        <position position="173"/>
    </location>
</feature>
<protein>
    <recommendedName>
        <fullName evidence="3">Ricin B lectin domain-containing protein</fullName>
    </recommendedName>
</protein>
<dbReference type="InterPro" id="IPR035992">
    <property type="entry name" value="Ricin_B-like_lectins"/>
</dbReference>
<dbReference type="AlphaFoldDB" id="A0A9P4GXT5"/>
<gene>
    <name evidence="1" type="ORF">EK21DRAFT_18349</name>
</gene>
<dbReference type="Gene3D" id="2.80.10.50">
    <property type="match status" value="1"/>
</dbReference>
<evidence type="ECO:0000313" key="2">
    <source>
        <dbReference type="Proteomes" id="UP000799777"/>
    </source>
</evidence>